<sequence length="180" mass="19999">MNDRAVHPNTKAILDAWRRLSSDADNAIEDPKVADFPNVLGSLFVIKRADDGIWPFTNAGKKMVDVLGRELIDQDFLKLWRGRDIDLVSAQLNAIRFGSGPGIIRGRGETLSGQRLEIEIALAPLKKKGQTGDRLLGLYQMLGGENMLEGRPVWRHAVSAVYPPETPIKEPYLRLVASNE</sequence>
<dbReference type="InterPro" id="IPR009922">
    <property type="entry name" value="DUF1457"/>
</dbReference>
<dbReference type="EMBL" id="JBHSSW010000002">
    <property type="protein sequence ID" value="MFC6196741.1"/>
    <property type="molecule type" value="Genomic_DNA"/>
</dbReference>
<dbReference type="Proteomes" id="UP001596303">
    <property type="component" value="Unassembled WGS sequence"/>
</dbReference>
<organism evidence="1 2">
    <name type="scientific">Ponticaulis profundi</name>
    <dbReference type="NCBI Taxonomy" id="2665222"/>
    <lineage>
        <taxon>Bacteria</taxon>
        <taxon>Pseudomonadati</taxon>
        <taxon>Pseudomonadota</taxon>
        <taxon>Alphaproteobacteria</taxon>
        <taxon>Hyphomonadales</taxon>
        <taxon>Hyphomonadaceae</taxon>
        <taxon>Ponticaulis</taxon>
    </lineage>
</organism>
<keyword evidence="2" id="KW-1185">Reference proteome</keyword>
<proteinExistence type="predicted"/>
<evidence type="ECO:0000313" key="1">
    <source>
        <dbReference type="EMBL" id="MFC6196741.1"/>
    </source>
</evidence>
<name>A0ABW1S530_9PROT</name>
<evidence type="ECO:0000313" key="2">
    <source>
        <dbReference type="Proteomes" id="UP001596303"/>
    </source>
</evidence>
<gene>
    <name evidence="1" type="ORF">ACFQDM_01550</name>
</gene>
<dbReference type="Pfam" id="PF07310">
    <property type="entry name" value="PAS_5"/>
    <property type="match status" value="1"/>
</dbReference>
<accession>A0ABW1S530</accession>
<comment type="caution">
    <text evidence="1">The sequence shown here is derived from an EMBL/GenBank/DDBJ whole genome shotgun (WGS) entry which is preliminary data.</text>
</comment>
<dbReference type="RefSeq" id="WP_377374555.1">
    <property type="nucleotide sequence ID" value="NZ_JBHSSW010000002.1"/>
</dbReference>
<protein>
    <submittedName>
        <fullName evidence="1">PAS domain-containing protein</fullName>
    </submittedName>
</protein>
<reference evidence="2" key="1">
    <citation type="journal article" date="2019" name="Int. J. Syst. Evol. Microbiol.">
        <title>The Global Catalogue of Microorganisms (GCM) 10K type strain sequencing project: providing services to taxonomists for standard genome sequencing and annotation.</title>
        <authorList>
            <consortium name="The Broad Institute Genomics Platform"/>
            <consortium name="The Broad Institute Genome Sequencing Center for Infectious Disease"/>
            <person name="Wu L."/>
            <person name="Ma J."/>
        </authorList>
    </citation>
    <scope>NUCLEOTIDE SEQUENCE [LARGE SCALE GENOMIC DNA]</scope>
    <source>
        <strain evidence="2">CGMCC-1.15741</strain>
    </source>
</reference>